<dbReference type="VEuPathDB" id="PlasmoDB:Pf7G8_070005200"/>
<dbReference type="Pfam" id="PF03011">
    <property type="entry name" value="PFEMP"/>
    <property type="match status" value="2"/>
</dbReference>
<feature type="domain" description="Duffy-antigen binding" evidence="4">
    <location>
        <begin position="107"/>
        <end position="329"/>
    </location>
</feature>
<feature type="region of interest" description="Disordered" evidence="1">
    <location>
        <begin position="417"/>
        <end position="440"/>
    </location>
</feature>
<keyword evidence="2" id="KW-0812">Transmembrane</keyword>
<feature type="region of interest" description="Disordered" evidence="1">
    <location>
        <begin position="1636"/>
        <end position="1749"/>
    </location>
</feature>
<dbReference type="Pfam" id="PF15445">
    <property type="entry name" value="ATS"/>
    <property type="match status" value="2"/>
</dbReference>
<dbReference type="VEuPathDB" id="PlasmoDB:PfGA01_040017300"/>
<dbReference type="VEuPathDB" id="PlasmoDB:PfHB3_040016500"/>
<dbReference type="GO" id="GO:0046789">
    <property type="term" value="F:host cell surface receptor binding"/>
    <property type="evidence" value="ECO:0007669"/>
    <property type="project" value="InterPro"/>
</dbReference>
<dbReference type="VEuPathDB" id="PlasmoDB:PfNF54_070016700"/>
<evidence type="ECO:0000259" key="3">
    <source>
        <dbReference type="Pfam" id="PF03011"/>
    </source>
</evidence>
<dbReference type="FunFam" id="1.10.1900.40:FF:000001">
    <property type="entry name" value="Erythrocyte membrane protein 1"/>
    <property type="match status" value="1"/>
</dbReference>
<feature type="region of interest" description="Disordered" evidence="1">
    <location>
        <begin position="2131"/>
        <end position="2150"/>
    </location>
</feature>
<feature type="domain" description="Cysteine-rich interdomain region 1 gamma" evidence="7">
    <location>
        <begin position="1434"/>
        <end position="1482"/>
    </location>
</feature>
<feature type="transmembrane region" description="Helical" evidence="2">
    <location>
        <begin position="1786"/>
        <end position="1806"/>
    </location>
</feature>
<dbReference type="Gene3D" id="1.20.58.830">
    <property type="match status" value="3"/>
</dbReference>
<feature type="compositionally biased region" description="Pro residues" evidence="1">
    <location>
        <begin position="1726"/>
        <end position="1745"/>
    </location>
</feature>
<dbReference type="VEuPathDB" id="PlasmoDB:PfKE01_000006800"/>
<dbReference type="InterPro" id="IPR008602">
    <property type="entry name" value="Duffy-antigen-binding"/>
</dbReference>
<dbReference type="VEuPathDB" id="PlasmoDB:PF3D7_0712000"/>
<name>E0A3B4_PLAFA</name>
<dbReference type="Gene3D" id="1.10.1900.40">
    <property type="entry name" value="Acidic terminal segments, variant surface antigen of PfEMP1"/>
    <property type="match status" value="2"/>
</dbReference>
<organism evidence="9">
    <name type="scientific">Plasmodium falciparum</name>
    <name type="common">malaria parasite P. falciparum</name>
    <dbReference type="NCBI Taxonomy" id="5833"/>
    <lineage>
        <taxon>Eukaryota</taxon>
        <taxon>Sar</taxon>
        <taxon>Alveolata</taxon>
        <taxon>Apicomplexa</taxon>
        <taxon>Aconoidasida</taxon>
        <taxon>Haemosporida</taxon>
        <taxon>Plasmodiidae</taxon>
        <taxon>Plasmodium</taxon>
        <taxon>Plasmodium (Laverania)</taxon>
    </lineage>
</organism>
<dbReference type="FunFam" id="1.10.1900.40:FF:000002">
    <property type="entry name" value="Erythrocyte membrane protein 1, PfEMP1"/>
    <property type="match status" value="1"/>
</dbReference>
<feature type="region of interest" description="Disordered" evidence="1">
    <location>
        <begin position="1023"/>
        <end position="1048"/>
    </location>
</feature>
<feature type="compositionally biased region" description="Acidic residues" evidence="1">
    <location>
        <begin position="1654"/>
        <end position="1667"/>
    </location>
</feature>
<dbReference type="VEuPathDB" id="PlasmoDB:PfGN01_110054700"/>
<dbReference type="VEuPathDB" id="PlasmoDB:PfNF135_000015200"/>
<feature type="compositionally biased region" description="Polar residues" evidence="1">
    <location>
        <begin position="2137"/>
        <end position="2150"/>
    </location>
</feature>
<accession>E0A3B4</accession>
<dbReference type="Pfam" id="PF05424">
    <property type="entry name" value="Duffy_binding"/>
    <property type="match status" value="2"/>
</dbReference>
<dbReference type="VEuPathDB" id="PlasmoDB:PfIT_040017300"/>
<dbReference type="SUPFAM" id="SSF140924">
    <property type="entry name" value="Duffy binding domain-like"/>
    <property type="match status" value="4"/>
</dbReference>
<dbReference type="InterPro" id="IPR054595">
    <property type="entry name" value="DBL_C"/>
</dbReference>
<dbReference type="Pfam" id="PF18562">
    <property type="entry name" value="CIDR1_gamma"/>
    <property type="match status" value="1"/>
</dbReference>
<dbReference type="FunFam" id="1.20.58.1930:FF:000001">
    <property type="entry name" value="Erythrocyte membrane protein 1, PfEMP1"/>
    <property type="match status" value="1"/>
</dbReference>
<dbReference type="VEuPathDB" id="PlasmoDB:PfSD01_070028200"/>
<evidence type="ECO:0000259" key="7">
    <source>
        <dbReference type="Pfam" id="PF18562"/>
    </source>
</evidence>
<dbReference type="Pfam" id="PF22672">
    <property type="entry name" value="DBL_C"/>
    <property type="match status" value="2"/>
</dbReference>
<feature type="region of interest" description="Disordered" evidence="1">
    <location>
        <begin position="951"/>
        <end position="974"/>
    </location>
</feature>
<feature type="domain" description="Duffy-binding-like" evidence="8">
    <location>
        <begin position="333"/>
        <end position="507"/>
    </location>
</feature>
<dbReference type="VEuPathDB" id="PlasmoDB:PfKH01_070016200"/>
<dbReference type="VEuPathDB" id="PlasmoDB:Pf7G8_120046200"/>
<feature type="region of interest" description="Disordered" evidence="1">
    <location>
        <begin position="789"/>
        <end position="814"/>
    </location>
</feature>
<feature type="domain" description="Duffy-antigen binding" evidence="4">
    <location>
        <begin position="974"/>
        <end position="1155"/>
    </location>
</feature>
<dbReference type="VEuPathDB" id="PlasmoDB:Pf7G8-2_000196500"/>
<dbReference type="VEuPathDB" id="PlasmoDB:PfTG01_000064300"/>
<feature type="domain" description="Plasmodium falciparum erythrocyte membrane protein 1 acidic terminal segment" evidence="5">
    <location>
        <begin position="1801"/>
        <end position="2022"/>
    </location>
</feature>
<dbReference type="InterPro" id="IPR004258">
    <property type="entry name" value="DBL"/>
</dbReference>
<protein>
    <submittedName>
        <fullName evidence="9">Erythrocyte membrane protein 1</fullName>
    </submittedName>
</protein>
<evidence type="ECO:0000259" key="4">
    <source>
        <dbReference type="Pfam" id="PF05424"/>
    </source>
</evidence>
<dbReference type="InterPro" id="IPR029210">
    <property type="entry name" value="PfEMP1_NTS"/>
</dbReference>
<evidence type="ECO:0000256" key="2">
    <source>
        <dbReference type="SAM" id="Phobius"/>
    </source>
</evidence>
<evidence type="ECO:0000259" key="8">
    <source>
        <dbReference type="Pfam" id="PF22672"/>
    </source>
</evidence>
<feature type="compositionally biased region" description="Basic and acidic residues" evidence="1">
    <location>
        <begin position="846"/>
        <end position="856"/>
    </location>
</feature>
<feature type="compositionally biased region" description="Basic and acidic residues" evidence="1">
    <location>
        <begin position="1023"/>
        <end position="1034"/>
    </location>
</feature>
<dbReference type="FunFam" id="1.20.58.830:FF:000001">
    <property type="entry name" value="Erythrocyte membrane protein 1, PfEMP1"/>
    <property type="match status" value="1"/>
</dbReference>
<dbReference type="Gene3D" id="1.20.1310.20">
    <property type="entry name" value="Duffy-antigen binding domain"/>
    <property type="match status" value="2"/>
</dbReference>
<dbReference type="Pfam" id="PF15447">
    <property type="entry name" value="NTS"/>
    <property type="match status" value="1"/>
</dbReference>
<feature type="compositionally biased region" description="Basic and acidic residues" evidence="1">
    <location>
        <begin position="1701"/>
        <end position="1715"/>
    </location>
</feature>
<feature type="domain" description="Plasmodium falciparum erythrocyte membrane protein 1 acidic terminal segment" evidence="5">
    <location>
        <begin position="2029"/>
        <end position="2250"/>
    </location>
</feature>
<keyword evidence="2" id="KW-1133">Transmembrane helix</keyword>
<proteinExistence type="predicted"/>
<dbReference type="InterPro" id="IPR029211">
    <property type="entry name" value="PfEMP1_ATS"/>
</dbReference>
<feature type="compositionally biased region" description="Low complexity" evidence="1">
    <location>
        <begin position="962"/>
        <end position="973"/>
    </location>
</feature>
<evidence type="ECO:0000256" key="1">
    <source>
        <dbReference type="SAM" id="MobiDB-lite"/>
    </source>
</evidence>
<dbReference type="Gene3D" id="1.20.58.1930">
    <property type="match status" value="1"/>
</dbReference>
<dbReference type="InterPro" id="IPR044932">
    <property type="entry name" value="PfEMP1_ATS_sf"/>
</dbReference>
<dbReference type="VEuPathDB" id="PlasmoDB:PfML01_000063900"/>
<feature type="domain" description="Duffy-binding-like" evidence="3">
    <location>
        <begin position="1498"/>
        <end position="1642"/>
    </location>
</feature>
<reference evidence="9" key="1">
    <citation type="submission" date="2010-05" db="EMBL/GenBank/DDBJ databases">
        <title>Isolation of Plasmodium falciparum var genes using transformation associated recombination (TAR) cloning.</title>
        <authorList>
            <person name="Gaida A."/>
            <person name="Becker M.M."/>
            <person name="Schmid C.D."/>
            <person name="Buehlmann T."/>
            <person name="Louis E.J."/>
            <person name="Beck H.-P."/>
        </authorList>
    </citation>
    <scope>NUCLEOTIDE SEQUENCE</scope>
    <source>
        <strain evidence="9">ITG2F6</strain>
    </source>
</reference>
<dbReference type="GO" id="GO:0016020">
    <property type="term" value="C:membrane"/>
    <property type="evidence" value="ECO:0007669"/>
    <property type="project" value="InterPro"/>
</dbReference>
<feature type="compositionally biased region" description="Polar residues" evidence="1">
    <location>
        <begin position="1103"/>
        <end position="1120"/>
    </location>
</feature>
<feature type="transmembrane region" description="Helical" evidence="2">
    <location>
        <begin position="1757"/>
        <end position="1779"/>
    </location>
</feature>
<dbReference type="VEuPathDB" id="PlasmoDB:PfCD01_120045100"/>
<dbReference type="VEuPathDB" id="PlasmoDB:PfSN01_070017000"/>
<feature type="domain" description="Duffy-binding-like" evidence="3">
    <location>
        <begin position="664"/>
        <end position="834"/>
    </location>
</feature>
<feature type="domain" description="Plasmodium falciparum erythrocyte membrane protein-1 N-terminal segment" evidence="6">
    <location>
        <begin position="13"/>
        <end position="50"/>
    </location>
</feature>
<evidence type="ECO:0000259" key="5">
    <source>
        <dbReference type="Pfam" id="PF15445"/>
    </source>
</evidence>
<dbReference type="FunFam" id="1.20.1310.20:FF:000001">
    <property type="entry name" value="Erythrocyte membrane protein 1, PfEMP1"/>
    <property type="match status" value="1"/>
</dbReference>
<dbReference type="FunFam" id="1.20.58.830:FF:000003">
    <property type="entry name" value="Erythrocyte membrane protein 1, PfEMP1"/>
    <property type="match status" value="1"/>
</dbReference>
<feature type="compositionally biased region" description="Acidic residues" evidence="1">
    <location>
        <begin position="870"/>
        <end position="891"/>
    </location>
</feature>
<dbReference type="VEuPathDB" id="PlasmoDB:PfDd2_120045700"/>
<keyword evidence="2" id="KW-0472">Membrane</keyword>
<feature type="compositionally biased region" description="Basic and acidic residues" evidence="1">
    <location>
        <begin position="1683"/>
        <end position="1694"/>
    </location>
</feature>
<dbReference type="VEuPathDB" id="PlasmoDB:PfGB4_120045600"/>
<feature type="non-terminal residue" evidence="9">
    <location>
        <position position="2250"/>
    </location>
</feature>
<feature type="domain" description="Duffy-binding-like" evidence="8">
    <location>
        <begin position="1233"/>
        <end position="1387"/>
    </location>
</feature>
<feature type="region of interest" description="Disordered" evidence="1">
    <location>
        <begin position="838"/>
        <end position="912"/>
    </location>
</feature>
<dbReference type="InterPro" id="IPR041480">
    <property type="entry name" value="CIDR1_gamma"/>
</dbReference>
<dbReference type="EMBL" id="HM358639">
    <property type="protein sequence ID" value="ADK78859.1"/>
    <property type="molecule type" value="Genomic_DNA"/>
</dbReference>
<dbReference type="VEuPathDB" id="PlasmoDB:PfKH02_080014100"/>
<dbReference type="InterPro" id="IPR042202">
    <property type="entry name" value="Duffy-ag-bd_sf"/>
</dbReference>
<sequence>MAPGSGGGNDYSDAKDFLDKIGQKVHEEIVKNAEAKTFKGELEGKLSLAKVSGGEMGDTNDPCRFNYTKVIKATDNNETCGKGKEDRFSKERVDEYDNKKMKCSNGDACAPFRRLHLCNKNMVKMDTNNDDSSKAKHNLLVDVCMAAKYEGESLNTYSAQYDSKYPGSGFTLCTMLARSFADIGDIIRGKDLFRGNKKKNQTERDKLEENLQKIFKQIHDDVTSTRGSNGQALKTRYKDDREKNYFQLREDWWTANRETVWEAMTCSKELDNSSYFRATCNDTGQGPSQTHNKCRCDKDKGANAGKPKAGDGDVTIVPTYFDYVPQYLRWFEEWAEDFCRKKKKYVDIVKTYCRDETKGKYCSLNGYDCTKTKLAIGKYRMGNQCTKCFFACYPYVHWIDKKKEEFDKQKNKYEKEMQKYENGASSSSGSGSGRQRRGVRSNNNYEGYEKIFYEKLEESGYKDVGKFLDLLSEEKTCKDITDDKEGIIDFNEHVDKDKEYKGTFYHSEYCQPCPYCGMKKKDPGKGWEKKSETDKCNSGNLYKPTSGAIHTPINFLYSGDKRQDIEKKLEAFCKTQNGTGGVANGSGSGTSGSKELYQYWKCYEGKDVEIDVKDEDHDEEDYQNVINAGGLCILKKEEQSEKKIESEGNSQNNHADIQKTFNDFFNFWVAHMLKDSIHWRTKKIKGCLENGTKKCGKNCKDNCGCFEKWVKQKKDEWTNIKKHFYTQKDICKKTNFMVINHHYVLKTILEDEFLKDESTDNSEENSKNSLDEEEAEELKHIRKIIKKKNQEEADDGVGVVPTCGEGADNEQKNPIDYLLYEEGKDAEQCKKTQEDCKNQKKQQQQEQERGGARDETGETTPRNGATEPDPGTDDEEDEDGDGGVEEEEEVKETDGPGATGDTEQKVDGSATDTSVEVCSIVDRLFKDGSSLKQACSTKYVNGREKFPNWKCVSSGNTGEATGKSGSDSSSSGSICVPPRRRKLYIHKVENDGINDDASLRDWFIETAAIETFFLWHRYKKEKEKEEKERKERQDGLYTSSVDEKPQNKLEKGEIPEEFKRQMFYTLADYKDILDGKDIVGDTNNSGDNKDTVTLKQKIDNFFEQSGKNQESSRPQKNATENPRKKWWKTNGQHIWNGMICALTYKDNSETEEKKNDDTNKPILDDIVQKAFFGENNPDKPDNQNGTYNDRYKYETVELKEEVNGAKSTSPSSGEKTYLSKFVLRPTYFRWLEEWGEEFCRKQKHKLYIIKKECYKDGDKNCSGDGFDCDDESTKKEDIFKDFDCPTCARHCRFYKKWIKIKKEEFVKQKEAYDGQQKNCQTENNGAEGDDHDKEFCAKLKETYTDVPKFLKRLKNGPCSKNDDDSVQDKTGNNHINFENIDETFAHEKYCDPCSKFKVECNGNDKCSGGSTQKKCNGTTVITAENFKDKIDCKDVFMRVSDSNKTGFDDLKDCEKAGIFKGIRKDVWECGEYCGVHVCTLKKNVNNGKDEKHIIMKEFVKRWLEYFFEDYNKIKHKISHCTKNGKGSKCICGCKKKCDCVEKWIEKKQEEWQNINSTYLEKYTKQNDGSNTLKNFLEQGIFESDKKKAIEPCPSLDEFENSIHCNGASSSQNGKNKKKDIVQCLLNKLQQKATSCAEAHKENSGQTCSPAPPETPDDDEELLEEDEQNTVGKQQPSFCPPTAKVDKVKEEDECKATGTPSEPKEEEEKKKEKEKEEQEEASGAPAEPAPSTPAAPPATPTKPQPPSQLLDDPLLKTALMSSTIMWTVGIGFATFTYFYLKVLYIYINIYGCGCICVLCICICGVCLDKKTKSSVGNLFQILQIPKGDYGIPTFKSKNRYISYASDRYKGKSYIYLEGDSSGDEKYAFMSDTTDVTSSESEYEEMDINDIYVPRAPKYKTLIEVVLEPSKRDIQSDDIPSGDIPHANKFTDDEWNQLKKDFISNMLQNTQNTEPNILHDNVDNNTHPTMSRHNVDQKPFIMSIHDRNLYIGQEYSYDMSTNSGENNLYSGQNNVYSGIDPTSDNQGPYSDKNDPISDNHHPYSGIDLINDALNGDYDIYDEILKRKENELFGTKHHTKHTTTNIVTKLTNSDPILNQINLFHKWLDRHRNICEVWDKNKVELLDKLKEEWNKENNNNGDKTYNSDNKPSHNHVLNTDVSIQIDMDNPKSINEFTNMDTYPNNSSMDTILEDLEKYNEPYYDVQDDIYYDVNDDNDISTVDTNAMDVPSKVQIEMDVNTKLVKEKYPIADVW</sequence>
<feature type="region of interest" description="Disordered" evidence="1">
    <location>
        <begin position="1103"/>
        <end position="1125"/>
    </location>
</feature>
<evidence type="ECO:0000259" key="6">
    <source>
        <dbReference type="Pfam" id="PF15447"/>
    </source>
</evidence>
<dbReference type="VEuPathDB" id="PlasmoDB:PfNF166_010005000"/>
<evidence type="ECO:0000313" key="9">
    <source>
        <dbReference type="EMBL" id="ADK78859.1"/>
    </source>
</evidence>